<feature type="transmembrane region" description="Helical" evidence="1">
    <location>
        <begin position="70"/>
        <end position="91"/>
    </location>
</feature>
<dbReference type="RefSeq" id="WP_169420475.1">
    <property type="nucleotide sequence ID" value="NZ_JABBFX010000002.1"/>
</dbReference>
<keyword evidence="1" id="KW-0812">Transmembrane</keyword>
<protein>
    <submittedName>
        <fullName evidence="2">Uncharacterized protein</fullName>
    </submittedName>
</protein>
<evidence type="ECO:0000313" key="2">
    <source>
        <dbReference type="EMBL" id="NML46196.1"/>
    </source>
</evidence>
<gene>
    <name evidence="2" type="ORF">HHL11_20780</name>
</gene>
<sequence length="149" mass="16569">MLQRASVLLGLAILLSLLFPFQLALKEGGVDPRAFPVQGIDLAGIGMLFAVLPSTALYRHGRLEERVSRWTPWLASLALFTLLFLLLHVHWTHELLADWLREAFGSQRLTLKGAELASELGVLVCMAGVLVNLHAVAEAPIARRRRKQR</sequence>
<evidence type="ECO:0000256" key="1">
    <source>
        <dbReference type="SAM" id="Phobius"/>
    </source>
</evidence>
<comment type="caution">
    <text evidence="2">The sequence shown here is derived from an EMBL/GenBank/DDBJ whole genome shotgun (WGS) entry which is preliminary data.</text>
</comment>
<keyword evidence="1" id="KW-0472">Membrane</keyword>
<evidence type="ECO:0000313" key="3">
    <source>
        <dbReference type="Proteomes" id="UP000541185"/>
    </source>
</evidence>
<dbReference type="EMBL" id="JABBFX010000002">
    <property type="protein sequence ID" value="NML46196.1"/>
    <property type="molecule type" value="Genomic_DNA"/>
</dbReference>
<reference evidence="2 3" key="1">
    <citation type="submission" date="2020-04" db="EMBL/GenBank/DDBJ databases">
        <title>Ramlibacter sp. G-1-2-2 isolated from soil.</title>
        <authorList>
            <person name="Dahal R.H."/>
        </authorList>
    </citation>
    <scope>NUCLEOTIDE SEQUENCE [LARGE SCALE GENOMIC DNA]</scope>
    <source>
        <strain evidence="2 3">G-1-2-2</strain>
    </source>
</reference>
<feature type="transmembrane region" description="Helical" evidence="1">
    <location>
        <begin position="40"/>
        <end position="58"/>
    </location>
</feature>
<keyword evidence="1" id="KW-1133">Transmembrane helix</keyword>
<feature type="transmembrane region" description="Helical" evidence="1">
    <location>
        <begin position="120"/>
        <end position="141"/>
    </location>
</feature>
<accession>A0A848H5C8</accession>
<dbReference type="AlphaFoldDB" id="A0A848H5C8"/>
<name>A0A848H5C8_9BURK</name>
<dbReference type="Proteomes" id="UP000541185">
    <property type="component" value="Unassembled WGS sequence"/>
</dbReference>
<organism evidence="2 3">
    <name type="scientific">Ramlibacter agri</name>
    <dbReference type="NCBI Taxonomy" id="2728837"/>
    <lineage>
        <taxon>Bacteria</taxon>
        <taxon>Pseudomonadati</taxon>
        <taxon>Pseudomonadota</taxon>
        <taxon>Betaproteobacteria</taxon>
        <taxon>Burkholderiales</taxon>
        <taxon>Comamonadaceae</taxon>
        <taxon>Ramlibacter</taxon>
    </lineage>
</organism>
<proteinExistence type="predicted"/>
<keyword evidence="3" id="KW-1185">Reference proteome</keyword>